<dbReference type="SUPFAM" id="SSF52540">
    <property type="entry name" value="P-loop containing nucleoside triphosphate hydrolases"/>
    <property type="match status" value="1"/>
</dbReference>
<feature type="compositionally biased region" description="Acidic residues" evidence="3">
    <location>
        <begin position="391"/>
        <end position="405"/>
    </location>
</feature>
<dbReference type="EMBL" id="DAKRPA010000229">
    <property type="protein sequence ID" value="DAZ94865.1"/>
    <property type="molecule type" value="Genomic_DNA"/>
</dbReference>
<feature type="compositionally biased region" description="Polar residues" evidence="3">
    <location>
        <begin position="814"/>
        <end position="823"/>
    </location>
</feature>
<proteinExistence type="inferred from homology"/>
<gene>
    <name evidence="5" type="ORF">N0F65_008167</name>
</gene>
<organism evidence="5 6">
    <name type="scientific">Lagenidium giganteum</name>
    <dbReference type="NCBI Taxonomy" id="4803"/>
    <lineage>
        <taxon>Eukaryota</taxon>
        <taxon>Sar</taxon>
        <taxon>Stramenopiles</taxon>
        <taxon>Oomycota</taxon>
        <taxon>Peronosporomycetes</taxon>
        <taxon>Pythiales</taxon>
        <taxon>Pythiaceae</taxon>
    </lineage>
</organism>
<dbReference type="GO" id="GO:0006270">
    <property type="term" value="P:DNA replication initiation"/>
    <property type="evidence" value="ECO:0007669"/>
    <property type="project" value="TreeGrafter"/>
</dbReference>
<reference evidence="5" key="2">
    <citation type="journal article" date="2023" name="Microbiol Resour">
        <title>Decontamination and Annotation of the Draft Genome Sequence of the Oomycete Lagenidium giganteum ARSEF 373.</title>
        <authorList>
            <person name="Morgan W.R."/>
            <person name="Tartar A."/>
        </authorList>
    </citation>
    <scope>NUCLEOTIDE SEQUENCE</scope>
    <source>
        <strain evidence="5">ARSEF 373</strain>
    </source>
</reference>
<keyword evidence="2" id="KW-0235">DNA replication</keyword>
<comment type="caution">
    <text evidence="5">The sequence shown here is derived from an EMBL/GenBank/DDBJ whole genome shotgun (WGS) entry which is preliminary data.</text>
</comment>
<dbReference type="AlphaFoldDB" id="A0AAV2YIP0"/>
<dbReference type="CDD" id="cd00009">
    <property type="entry name" value="AAA"/>
    <property type="match status" value="1"/>
</dbReference>
<evidence type="ECO:0000256" key="2">
    <source>
        <dbReference type="ARBA" id="ARBA00022705"/>
    </source>
</evidence>
<dbReference type="Pfam" id="PF13401">
    <property type="entry name" value="AAA_22"/>
    <property type="match status" value="1"/>
</dbReference>
<dbReference type="SMART" id="SM00382">
    <property type="entry name" value="AAA"/>
    <property type="match status" value="1"/>
</dbReference>
<evidence type="ECO:0000259" key="4">
    <source>
        <dbReference type="SMART" id="SM00382"/>
    </source>
</evidence>
<feature type="compositionally biased region" description="Basic and acidic residues" evidence="3">
    <location>
        <begin position="718"/>
        <end position="729"/>
    </location>
</feature>
<dbReference type="InterPro" id="IPR027417">
    <property type="entry name" value="P-loop_NTPase"/>
</dbReference>
<dbReference type="PANTHER" id="PTHR10763:SF26">
    <property type="entry name" value="CELL DIVISION CONTROL PROTEIN 6 HOMOLOG"/>
    <property type="match status" value="1"/>
</dbReference>
<sequence>MDSNNNATMRERLQWVKLRAMQVFWPACVYDSYSDAIAHTHDVSQLRYAKPALDSEDRVVYFFGVGPLACHVRSPGAAPNVQLCVANREDVTAVPFVADTKAYASTCRLYNIMEENIERAFKNVCWKRAVEEAQQFEQLTNNVEACRLFVSLLLQARKQKEKISSVATARSVSVVRQLDNEVSSSPERQPAKQQRATCSPTKNIIKKEEASMAELSDTFTATCWQHMLKAGWETMVQANGQVLYKMPGISFFNVQPNVNIFDSLDKACVRYLAVWVEQNAGTIEKMEDSDMCDFLWPLLQTKGWQTLTTTSETWYMMPNTPFDKCVPNVTIFCSKSAAIAKYLHDSGLISNHTAEENNNTASEASDSEHETSESEQEEHGAGVDVEMSDANADEEMPEQLDSDDEPLAHNLPKKARKPTKAAPVAQPAKQARQPTKETPKAKSSSAKKSSPKTPRSTPVAVSIPPFKCTFGKIEAALRSRGWYYKPSNKSCNGWAYYKPECKGKSASSLVENVDYFQGQVFLEQYLATSGLYAEIHTELENEHRRYYLDESEESEVELVVKKQTPAPKPAQKKASTSKKTEAPKKAESAPSRSQQRTPARTQATTTTPVSRSGRRTPSRGWSSLYSSVYSYSAAHDVKFGDVWRVLESKGWHFKSGKLEYDYMKPHCAGPEDGEMNVDYFPCKDMLIDYLRESGLWDKVAEHLRNECDSDQLSLTEEDTPKAKQSEKENIGPNEEASSEDDADDISSKRSRQSSTTPRARDKKKVRTAFCTPQNRNQRKQSIDLVSEDDEPASISPEGAASKSSHMQAEPITRNLANSFTPSPSDLKKKKHAKNESESANTEDMDEEEHSTKALAKQVLPKLTMGYTPQEFNHRDSERDEINAFLAECFVKSSGASLYISGSPGCGKSALLKTMQDDIVALHKESPSKKMPLIRMYQNAMELPTATELYCKLAAELTNETLTDANEAFEAIENATDRSQRRPKLMLLMIDEIDALLKRTSVESDLYRLFELAHRPDHSFILLGIANQVDFTERHLPFLKHLPSKHSKPSVVIFKPYSYQTIEEILVERLGGRKQADELLNAHGLSFVSRKIASTTGDIRAAMDICRRVIQKKLEQGYTAPASLSEMLKTIKTTLESRSSKVLQTLPRTLQMILFASTKLAANSQSNTAPSASGSAPTTLFQVEDLYTEYCQVGEDAGVFKPLNQRDFKSSLDILASEGLFSALDLKKQLVKVLFSPSEVMQGFRNDPYFARLM</sequence>
<dbReference type="GO" id="GO:0003688">
    <property type="term" value="F:DNA replication origin binding"/>
    <property type="evidence" value="ECO:0007669"/>
    <property type="project" value="TreeGrafter"/>
</dbReference>
<keyword evidence="6" id="KW-1185">Reference proteome</keyword>
<feature type="region of interest" description="Disordered" evidence="3">
    <location>
        <begin position="709"/>
        <end position="850"/>
    </location>
</feature>
<name>A0AAV2YIP0_9STRA</name>
<dbReference type="InterPro" id="IPR049945">
    <property type="entry name" value="AAA_22"/>
</dbReference>
<dbReference type="Gene3D" id="3.40.50.300">
    <property type="entry name" value="P-loop containing nucleotide triphosphate hydrolases"/>
    <property type="match status" value="1"/>
</dbReference>
<evidence type="ECO:0000256" key="1">
    <source>
        <dbReference type="ARBA" id="ARBA00006184"/>
    </source>
</evidence>
<feature type="compositionally biased region" description="Basic and acidic residues" evidence="3">
    <location>
        <begin position="366"/>
        <end position="381"/>
    </location>
</feature>
<dbReference type="GO" id="GO:0033314">
    <property type="term" value="P:mitotic DNA replication checkpoint signaling"/>
    <property type="evidence" value="ECO:0007669"/>
    <property type="project" value="TreeGrafter"/>
</dbReference>
<dbReference type="Proteomes" id="UP001146120">
    <property type="component" value="Unassembled WGS sequence"/>
</dbReference>
<feature type="compositionally biased region" description="Low complexity" evidence="3">
    <location>
        <begin position="588"/>
        <end position="611"/>
    </location>
</feature>
<evidence type="ECO:0000313" key="6">
    <source>
        <dbReference type="Proteomes" id="UP001146120"/>
    </source>
</evidence>
<accession>A0AAV2YIP0</accession>
<dbReference type="GO" id="GO:0016887">
    <property type="term" value="F:ATP hydrolysis activity"/>
    <property type="evidence" value="ECO:0007669"/>
    <property type="project" value="InterPro"/>
</dbReference>
<dbReference type="PANTHER" id="PTHR10763">
    <property type="entry name" value="CELL DIVISION CONTROL PROTEIN 6-RELATED"/>
    <property type="match status" value="1"/>
</dbReference>
<evidence type="ECO:0000313" key="5">
    <source>
        <dbReference type="EMBL" id="DAZ94865.1"/>
    </source>
</evidence>
<dbReference type="InterPro" id="IPR050311">
    <property type="entry name" value="ORC1/CDC6"/>
</dbReference>
<feature type="compositionally biased region" description="Low complexity" evidence="3">
    <location>
        <begin position="441"/>
        <end position="458"/>
    </location>
</feature>
<dbReference type="GO" id="GO:0005634">
    <property type="term" value="C:nucleus"/>
    <property type="evidence" value="ECO:0007669"/>
    <property type="project" value="TreeGrafter"/>
</dbReference>
<comment type="similarity">
    <text evidence="1">Belongs to the CDC6/cdc18 family.</text>
</comment>
<feature type="domain" description="AAA+ ATPase" evidence="4">
    <location>
        <begin position="893"/>
        <end position="1057"/>
    </location>
</feature>
<feature type="region of interest" description="Disordered" evidence="3">
    <location>
        <begin position="558"/>
        <end position="620"/>
    </location>
</feature>
<reference evidence="5" key="1">
    <citation type="submission" date="2022-11" db="EMBL/GenBank/DDBJ databases">
        <authorList>
            <person name="Morgan W.R."/>
            <person name="Tartar A."/>
        </authorList>
    </citation>
    <scope>NUCLEOTIDE SEQUENCE</scope>
    <source>
        <strain evidence="5">ARSEF 373</strain>
    </source>
</reference>
<feature type="compositionally biased region" description="Basic and acidic residues" evidence="3">
    <location>
        <begin position="578"/>
        <end position="587"/>
    </location>
</feature>
<protein>
    <recommendedName>
        <fullName evidence="4">AAA+ ATPase domain-containing protein</fullName>
    </recommendedName>
</protein>
<feature type="compositionally biased region" description="Low complexity" evidence="3">
    <location>
        <begin position="420"/>
        <end position="433"/>
    </location>
</feature>
<evidence type="ECO:0000256" key="3">
    <source>
        <dbReference type="SAM" id="MobiDB-lite"/>
    </source>
</evidence>
<feature type="region of interest" description="Disordered" evidence="3">
    <location>
        <begin position="356"/>
        <end position="459"/>
    </location>
</feature>
<dbReference type="InterPro" id="IPR003593">
    <property type="entry name" value="AAA+_ATPase"/>
</dbReference>
<dbReference type="Gene3D" id="1.10.8.60">
    <property type="match status" value="1"/>
</dbReference>